<gene>
    <name evidence="1" type="ORF">FPSE_09365</name>
</gene>
<evidence type="ECO:0000313" key="2">
    <source>
        <dbReference type="Proteomes" id="UP000007978"/>
    </source>
</evidence>
<organism evidence="1 2">
    <name type="scientific">Fusarium pseudograminearum (strain CS3096)</name>
    <name type="common">Wheat and barley crown-rot fungus</name>
    <dbReference type="NCBI Taxonomy" id="1028729"/>
    <lineage>
        <taxon>Eukaryota</taxon>
        <taxon>Fungi</taxon>
        <taxon>Dikarya</taxon>
        <taxon>Ascomycota</taxon>
        <taxon>Pezizomycotina</taxon>
        <taxon>Sordariomycetes</taxon>
        <taxon>Hypocreomycetidae</taxon>
        <taxon>Hypocreales</taxon>
        <taxon>Nectriaceae</taxon>
        <taxon>Fusarium</taxon>
    </lineage>
</organism>
<comment type="caution">
    <text evidence="1">The sequence shown here is derived from an EMBL/GenBank/DDBJ whole genome shotgun (WGS) entry which is preliminary data.</text>
</comment>
<dbReference type="Proteomes" id="UP000007978">
    <property type="component" value="Chromosome 4"/>
</dbReference>
<dbReference type="EMBL" id="AFNW01000310">
    <property type="protein sequence ID" value="EKJ70371.1"/>
    <property type="molecule type" value="Genomic_DNA"/>
</dbReference>
<evidence type="ECO:0000313" key="1">
    <source>
        <dbReference type="EMBL" id="EKJ70371.1"/>
    </source>
</evidence>
<dbReference type="RefSeq" id="XP_009260757.1">
    <property type="nucleotide sequence ID" value="XM_009262482.1"/>
</dbReference>
<dbReference type="GeneID" id="20367982"/>
<dbReference type="HOGENOM" id="CLU_2236740_0_0_1"/>
<keyword evidence="2" id="KW-1185">Reference proteome</keyword>
<proteinExistence type="predicted"/>
<name>K3UFE1_FUSPC</name>
<accession>K3UFE1</accession>
<reference evidence="1 2" key="1">
    <citation type="journal article" date="2012" name="PLoS Pathog.">
        <title>Comparative pathogenomics reveals horizontally acquired novel virulence genes in fungi infecting cereal hosts.</title>
        <authorList>
            <person name="Gardiner D.M."/>
            <person name="McDonald M.C."/>
            <person name="Covarelli L."/>
            <person name="Solomon P.S."/>
            <person name="Rusu A.G."/>
            <person name="Marshall M."/>
            <person name="Kazan K."/>
            <person name="Chakraborty S."/>
            <person name="McDonald B.A."/>
            <person name="Manners J.M."/>
        </authorList>
    </citation>
    <scope>NUCLEOTIDE SEQUENCE [LARGE SCALE GENOMIC DNA]</scope>
    <source>
        <strain evidence="1 2">CS3096</strain>
    </source>
</reference>
<dbReference type="AlphaFoldDB" id="K3UFE1"/>
<protein>
    <submittedName>
        <fullName evidence="1">Uncharacterized protein</fullName>
    </submittedName>
</protein>
<dbReference type="KEGG" id="fpu:FPSE_09365"/>
<sequence>MVDHGRNQGDIYDTAITESVLYHPYTCSSLGDAVECVTGRYAVPRIVHSAAIATDEGQYNIMDLLDKFIRSIQQVCNIANIMLVACLFTQVRNKSTLQTQKTIDY</sequence>